<evidence type="ECO:0000313" key="5">
    <source>
        <dbReference type="EMBL" id="KAJ8315054.1"/>
    </source>
</evidence>
<dbReference type="PANTHER" id="PTHR48153">
    <property type="entry name" value="UFM1-SPECIFIC PROTEASE 2"/>
    <property type="match status" value="1"/>
</dbReference>
<evidence type="ECO:0000256" key="3">
    <source>
        <dbReference type="SAM" id="MobiDB-lite"/>
    </source>
</evidence>
<dbReference type="InterPro" id="IPR012462">
    <property type="entry name" value="UFSP1/2_DUB_cat"/>
</dbReference>
<dbReference type="Pfam" id="PF07910">
    <property type="entry name" value="Peptidase_C78"/>
    <property type="match status" value="1"/>
</dbReference>
<evidence type="ECO:0000259" key="4">
    <source>
        <dbReference type="PROSITE" id="PS00028"/>
    </source>
</evidence>
<dbReference type="Gene3D" id="3.30.160.60">
    <property type="entry name" value="Classic Zinc Finger"/>
    <property type="match status" value="1"/>
</dbReference>
<evidence type="ECO:0000313" key="6">
    <source>
        <dbReference type="Proteomes" id="UP001217089"/>
    </source>
</evidence>
<feature type="domain" description="C2H2-type" evidence="4">
    <location>
        <begin position="286"/>
        <end position="306"/>
    </location>
</feature>
<dbReference type="Proteomes" id="UP001217089">
    <property type="component" value="Unassembled WGS sequence"/>
</dbReference>
<name>A0ABQ9FCJ4_TEGGR</name>
<evidence type="ECO:0000256" key="1">
    <source>
        <dbReference type="ARBA" id="ARBA00008552"/>
    </source>
</evidence>
<sequence>MMEHVEQDICCPFCDLSGITPNEMNLHINKVHLQEYFNSDEPTENRLVNGDYKKSDRSQSSKDSKSEDSSSGCDKENRNGASWIDPERRTRLSLDVKSLEPVLQMRQNCADNIVKSGVTAACGSAQSGLNLRSGEVSASAPPFIIPDINDNVEPDINCNIPSEFCCPLCHFSTSSEGDIQSHVNREHVDILSPCKPPSGSSDPTDMDSSGSTDRNFLSVEHSRNLQKLSSDNVCPICGMIVNTTQELEIHVNSKHSDILSPDKPYATSMSMSQSMESTDWSDVMACPVCDQEFDDPGLLQLHVNGHFSAEQTPVQEFSDQVIAQELEKSEIEEKAREQKEFHALQAMYGMVGGTNYKKQYEKNLERAVIRGDINLKQFHEKKANLHYRDMIGIDDGHSCCKGLIPKLKDFYKVPIQGLNKYWLCSYIDHFAVSYGDRGWGCGYRNFQMLLSGLTTHPTFCKVVFNDKPQIPSIPKIQRLIEAAWAKGFDKQGCEQLGGKLVDTTKWIGATEIVAVLSSLKVRCQLLDFHNPSGPQGTHPRLFQWIKDYFQQPSPVKLPLYLQHHGHSRTVIGIEELKDGSHRLLIFDPSTSKKQMSQFHGVITANLMRTIRRTIHGLKAKQYQIVAITGILEDREYEEHKILKSERIS</sequence>
<feature type="region of interest" description="Disordered" evidence="3">
    <location>
        <begin position="190"/>
        <end position="214"/>
    </location>
</feature>
<keyword evidence="2" id="KW-0378">Hydrolase</keyword>
<feature type="region of interest" description="Disordered" evidence="3">
    <location>
        <begin position="42"/>
        <end position="84"/>
    </location>
</feature>
<comment type="caution">
    <text evidence="5">The sequence shown here is derived from an EMBL/GenBank/DDBJ whole genome shotgun (WGS) entry which is preliminary data.</text>
</comment>
<dbReference type="InterPro" id="IPR013087">
    <property type="entry name" value="Znf_C2H2_type"/>
</dbReference>
<dbReference type="PANTHER" id="PTHR48153:SF4">
    <property type="entry name" value="UBIQUITIN CARBOXYL-TERMINAL HYDROLASE MUG105"/>
    <property type="match status" value="1"/>
</dbReference>
<dbReference type="SMART" id="SM00355">
    <property type="entry name" value="ZnF_C2H2"/>
    <property type="match status" value="4"/>
</dbReference>
<accession>A0ABQ9FCJ4</accession>
<dbReference type="PROSITE" id="PS00028">
    <property type="entry name" value="ZINC_FINGER_C2H2_1"/>
    <property type="match status" value="2"/>
</dbReference>
<evidence type="ECO:0000256" key="2">
    <source>
        <dbReference type="ARBA" id="ARBA00022801"/>
    </source>
</evidence>
<keyword evidence="6" id="KW-1185">Reference proteome</keyword>
<dbReference type="Gene3D" id="3.90.70.130">
    <property type="match status" value="1"/>
</dbReference>
<feature type="compositionally biased region" description="Polar residues" evidence="3">
    <location>
        <begin position="198"/>
        <end position="214"/>
    </location>
</feature>
<dbReference type="EMBL" id="JARBDR010000337">
    <property type="protein sequence ID" value="KAJ8315054.1"/>
    <property type="molecule type" value="Genomic_DNA"/>
</dbReference>
<comment type="similarity">
    <text evidence="1">Belongs to the peptidase C78 family.</text>
</comment>
<reference evidence="5 6" key="1">
    <citation type="submission" date="2022-12" db="EMBL/GenBank/DDBJ databases">
        <title>Chromosome-level genome of Tegillarca granosa.</title>
        <authorList>
            <person name="Kim J."/>
        </authorList>
    </citation>
    <scope>NUCLEOTIDE SEQUENCE [LARGE SCALE GENOMIC DNA]</scope>
    <source>
        <strain evidence="5">Teg-2019</strain>
        <tissue evidence="5">Adductor muscle</tissue>
    </source>
</reference>
<feature type="compositionally biased region" description="Basic and acidic residues" evidence="3">
    <location>
        <begin position="51"/>
        <end position="78"/>
    </location>
</feature>
<gene>
    <name evidence="5" type="ORF">KUTeg_007204</name>
</gene>
<organism evidence="5 6">
    <name type="scientific">Tegillarca granosa</name>
    <name type="common">Malaysian cockle</name>
    <name type="synonym">Anadara granosa</name>
    <dbReference type="NCBI Taxonomy" id="220873"/>
    <lineage>
        <taxon>Eukaryota</taxon>
        <taxon>Metazoa</taxon>
        <taxon>Spiralia</taxon>
        <taxon>Lophotrochozoa</taxon>
        <taxon>Mollusca</taxon>
        <taxon>Bivalvia</taxon>
        <taxon>Autobranchia</taxon>
        <taxon>Pteriomorphia</taxon>
        <taxon>Arcoida</taxon>
        <taxon>Arcoidea</taxon>
        <taxon>Arcidae</taxon>
        <taxon>Tegillarca</taxon>
    </lineage>
</organism>
<protein>
    <recommendedName>
        <fullName evidence="4">C2H2-type domain-containing protein</fullName>
    </recommendedName>
</protein>
<proteinExistence type="inferred from homology"/>
<feature type="domain" description="C2H2-type" evidence="4">
    <location>
        <begin position="234"/>
        <end position="255"/>
    </location>
</feature>